<feature type="transmembrane region" description="Helical" evidence="1">
    <location>
        <begin position="29"/>
        <end position="49"/>
    </location>
</feature>
<dbReference type="AlphaFoldDB" id="A0A098AZW4"/>
<dbReference type="RefSeq" id="WP_245280970.1">
    <property type="nucleotide sequence ID" value="NZ_LK996017.1"/>
</dbReference>
<dbReference type="InterPro" id="IPR033782">
    <property type="entry name" value="DUF5301"/>
</dbReference>
<dbReference type="InterPro" id="IPR052173">
    <property type="entry name" value="Beta-lactam_resp_regulator"/>
</dbReference>
<dbReference type="InterPro" id="IPR008756">
    <property type="entry name" value="Peptidase_M56"/>
</dbReference>
<evidence type="ECO:0000259" key="2">
    <source>
        <dbReference type="Pfam" id="PF05569"/>
    </source>
</evidence>
<feature type="transmembrane region" description="Helical" evidence="1">
    <location>
        <begin position="322"/>
        <end position="342"/>
    </location>
</feature>
<organism evidence="4">
    <name type="scientific">Desulfitobacterium hafniense</name>
    <name type="common">Desulfitobacterium frappieri</name>
    <dbReference type="NCBI Taxonomy" id="49338"/>
    <lineage>
        <taxon>Bacteria</taxon>
        <taxon>Bacillati</taxon>
        <taxon>Bacillota</taxon>
        <taxon>Clostridia</taxon>
        <taxon>Eubacteriales</taxon>
        <taxon>Desulfitobacteriaceae</taxon>
        <taxon>Desulfitobacterium</taxon>
    </lineage>
</organism>
<dbReference type="PANTHER" id="PTHR34978">
    <property type="entry name" value="POSSIBLE SENSOR-TRANSDUCER PROTEIN BLAR"/>
    <property type="match status" value="1"/>
</dbReference>
<keyword evidence="1" id="KW-0472">Membrane</keyword>
<name>A0A098AZW4_DESHA</name>
<keyword evidence="1" id="KW-0812">Transmembrane</keyword>
<keyword evidence="1" id="KW-1133">Transmembrane helix</keyword>
<dbReference type="EMBL" id="LK996017">
    <property type="protein sequence ID" value="CDX01161.1"/>
    <property type="molecule type" value="Genomic_DNA"/>
</dbReference>
<feature type="transmembrane region" description="Helical" evidence="1">
    <location>
        <begin position="148"/>
        <end position="169"/>
    </location>
</feature>
<gene>
    <name evidence="4" type="ORF">DPCES_1274</name>
</gene>
<feature type="transmembrane region" description="Helical" evidence="1">
    <location>
        <begin position="56"/>
        <end position="75"/>
    </location>
</feature>
<dbReference type="Pfam" id="PF17225">
    <property type="entry name" value="DUF5301"/>
    <property type="match status" value="1"/>
</dbReference>
<accession>A0A098AZW4</accession>
<proteinExistence type="predicted"/>
<reference evidence="4" key="1">
    <citation type="submission" date="2014-07" db="EMBL/GenBank/DDBJ databases">
        <authorList>
            <person name="Hornung V.Bastian."/>
        </authorList>
    </citation>
    <scope>NUCLEOTIDE SEQUENCE</scope>
    <source>
        <strain evidence="4">PCE-S</strain>
    </source>
</reference>
<protein>
    <submittedName>
        <fullName evidence="4">Antirepressor regulating drug resistance protein</fullName>
    </submittedName>
</protein>
<dbReference type="CDD" id="cd07341">
    <property type="entry name" value="M56_BlaR1_MecR1_like"/>
    <property type="match status" value="1"/>
</dbReference>
<dbReference type="Gene3D" id="2.60.40.4250">
    <property type="match status" value="1"/>
</dbReference>
<evidence type="ECO:0000256" key="1">
    <source>
        <dbReference type="SAM" id="Phobius"/>
    </source>
</evidence>
<dbReference type="PATRIC" id="fig|49338.4.peg.1381"/>
<evidence type="ECO:0000313" key="4">
    <source>
        <dbReference type="EMBL" id="CDX01161.1"/>
    </source>
</evidence>
<dbReference type="PANTHER" id="PTHR34978:SF3">
    <property type="entry name" value="SLR0241 PROTEIN"/>
    <property type="match status" value="1"/>
</dbReference>
<feature type="domain" description="DUF5301" evidence="3">
    <location>
        <begin position="464"/>
        <end position="554"/>
    </location>
</feature>
<dbReference type="Pfam" id="PF05569">
    <property type="entry name" value="Peptidase_M56"/>
    <property type="match status" value="1"/>
</dbReference>
<sequence length="577" mass="64303">MSELLSGLLSGLQLGSLQLSGLHSAWTAVLNMSLTATYVAAVVILVRFFLKKAPKIFSYVLWSVVLFRLLCPFSLPSDFSLLGVVTANLRTQAGVLEYVPESRSMMPQPTIPSGDAGFEQGGEQQAAAALPPSSAMTRGETLAVGMEILSVIWLAGMVILISYSVLAYLKTKRLLQAATLIKDNIYESDRLSTAFVFGFIRPKIYVPLGVRGADLDYILAHEQTHIRRRDYLLKPLAFSAIILHWFNPVMWLSFVLMSRDMEMSCDESVLKRVGGEGKSEYAKSLLALSVKRSGLFTLSPLAFGESDVKSRVRNILNYKKPGFWVVILLAVAVGGMAFTLLVNPADKEPDLSFLNPDNLASLLVQRDGAQINEAGYPYPIIVSGVELGKWLDRAANDWKEKKFSSSYELTPSITIQVNGDNEIHFFEAEPTLAMIQSGEQYRYYAIPEEDFRVIQKLTPLAYPKIQSVTMSEWKKGEEVTSVTSTDSTILEMAVHLAQEEENPSFLWRYTSVNDVPATANFMRIVLEGPSVAYTYFLYTEDGKNYTIEKPYERINKINPDTGQAIIDLFRKAQVKLP</sequence>
<feature type="domain" description="Peptidase M56" evidence="2">
    <location>
        <begin position="28"/>
        <end position="315"/>
    </location>
</feature>
<evidence type="ECO:0000259" key="3">
    <source>
        <dbReference type="Pfam" id="PF17225"/>
    </source>
</evidence>